<keyword evidence="2" id="KW-1185">Reference proteome</keyword>
<name>A0A1H7PAC5_STRJI</name>
<dbReference type="RefSeq" id="WP_042442884.1">
    <property type="nucleotide sequence ID" value="NZ_BBPN01000003.1"/>
</dbReference>
<dbReference type="EMBL" id="FOAZ01000007">
    <property type="protein sequence ID" value="SEL32750.1"/>
    <property type="molecule type" value="Genomic_DNA"/>
</dbReference>
<organism evidence="1 2">
    <name type="scientific">Streptacidiphilus jiangxiensis</name>
    <dbReference type="NCBI Taxonomy" id="235985"/>
    <lineage>
        <taxon>Bacteria</taxon>
        <taxon>Bacillati</taxon>
        <taxon>Actinomycetota</taxon>
        <taxon>Actinomycetes</taxon>
        <taxon>Kitasatosporales</taxon>
        <taxon>Streptomycetaceae</taxon>
        <taxon>Streptacidiphilus</taxon>
    </lineage>
</organism>
<accession>A0A1H7PAC5</accession>
<gene>
    <name evidence="1" type="ORF">SAMN05414137_107293</name>
</gene>
<proteinExistence type="predicted"/>
<evidence type="ECO:0000313" key="1">
    <source>
        <dbReference type="EMBL" id="SEL32750.1"/>
    </source>
</evidence>
<protein>
    <submittedName>
        <fullName evidence="1">Uncharacterized protein</fullName>
    </submittedName>
</protein>
<dbReference type="OrthoDB" id="4566307at2"/>
<dbReference type="AlphaFoldDB" id="A0A1H7PAC5"/>
<dbReference type="STRING" id="235985.SAMN05414137_107293"/>
<reference evidence="2" key="1">
    <citation type="submission" date="2016-10" db="EMBL/GenBank/DDBJ databases">
        <authorList>
            <person name="Varghese N."/>
        </authorList>
    </citation>
    <scope>NUCLEOTIDE SEQUENCE [LARGE SCALE GENOMIC DNA]</scope>
    <source>
        <strain evidence="2">DSM 45096 / BCRC 16803 / CGMCC 4.1857 / CIP 109030 / JCM 12277 / KCTC 19219 / NBRC 100920 / 33214</strain>
    </source>
</reference>
<dbReference type="eggNOG" id="ENOG5031U01">
    <property type="taxonomic scope" value="Bacteria"/>
</dbReference>
<sequence length="67" mass="7667">MVELPESVDRDILGHRILPALTTIRETLGCSIPEALDTFNERYKVLRRNRPAEFTVGPDEYGRGFFS</sequence>
<evidence type="ECO:0000313" key="2">
    <source>
        <dbReference type="Proteomes" id="UP000183015"/>
    </source>
</evidence>
<dbReference type="Proteomes" id="UP000183015">
    <property type="component" value="Unassembled WGS sequence"/>
</dbReference>